<sequence>MTKNDTNDDDTDEQTAIETAIESTDDASGGLPEMDRRGYLKTIGAAAATGLGAGALATSAAAQETLTENQQTSYDGRFVSFWTDTDGSVSMTLEDAGSYSVDWQNTGNFVVGMGGGAEAFTRKW</sequence>
<evidence type="ECO:0000259" key="9">
    <source>
        <dbReference type="PROSITE" id="PS51761"/>
    </source>
</evidence>
<dbReference type="InterPro" id="IPR033123">
    <property type="entry name" value="GH11_dom"/>
</dbReference>
<dbReference type="SUPFAM" id="SSF49899">
    <property type="entry name" value="Concanavalin A-like lectins/glucanases"/>
    <property type="match status" value="1"/>
</dbReference>
<dbReference type="InterPro" id="IPR001137">
    <property type="entry name" value="Glyco_hydro_11"/>
</dbReference>
<feature type="domain" description="GH11" evidence="9">
    <location>
        <begin position="65"/>
        <end position="124"/>
    </location>
</feature>
<comment type="catalytic activity">
    <reaction evidence="1">
        <text>Endohydrolysis of (1-&gt;4)-beta-D-xylosidic linkages in xylans.</text>
        <dbReference type="EC" id="3.2.1.8"/>
    </reaction>
</comment>
<comment type="caution">
    <text evidence="10">The sequence shown here is derived from an EMBL/GenBank/DDBJ whole genome shotgun (WGS) entry which is preliminary data.</text>
</comment>
<evidence type="ECO:0000256" key="3">
    <source>
        <dbReference type="ARBA" id="ARBA00012590"/>
    </source>
</evidence>
<evidence type="ECO:0000256" key="6">
    <source>
        <dbReference type="ARBA" id="ARBA00023277"/>
    </source>
</evidence>
<dbReference type="InterPro" id="IPR013319">
    <property type="entry name" value="GH11/12"/>
</dbReference>
<dbReference type="Pfam" id="PF00457">
    <property type="entry name" value="Glyco_hydro_11"/>
    <property type="match status" value="1"/>
</dbReference>
<keyword evidence="4" id="KW-0858">Xylan degradation</keyword>
<name>A0AAP2Z477_9EURY</name>
<dbReference type="Proteomes" id="UP001321018">
    <property type="component" value="Unassembled WGS sequence"/>
</dbReference>
<evidence type="ECO:0000256" key="7">
    <source>
        <dbReference type="ARBA" id="ARBA00023295"/>
    </source>
</evidence>
<dbReference type="PANTHER" id="PTHR46828">
    <property type="entry name" value="ENDO-1,4-BETA-XYLANASE A-RELATED"/>
    <property type="match status" value="1"/>
</dbReference>
<evidence type="ECO:0000313" key="10">
    <source>
        <dbReference type="EMBL" id="MCU4744677.1"/>
    </source>
</evidence>
<comment type="pathway">
    <text evidence="2">Glycan degradation; xylan degradation.</text>
</comment>
<evidence type="ECO:0000256" key="4">
    <source>
        <dbReference type="ARBA" id="ARBA00022651"/>
    </source>
</evidence>
<dbReference type="GO" id="GO:0045493">
    <property type="term" value="P:xylan catabolic process"/>
    <property type="evidence" value="ECO:0007669"/>
    <property type="project" value="UniProtKB-KW"/>
</dbReference>
<dbReference type="PANTHER" id="PTHR46828:SF2">
    <property type="entry name" value="ENDO-1,4-BETA-XYLANASE A-RELATED"/>
    <property type="match status" value="1"/>
</dbReference>
<evidence type="ECO:0000256" key="8">
    <source>
        <dbReference type="ARBA" id="ARBA00023326"/>
    </source>
</evidence>
<keyword evidence="8" id="KW-0624">Polysaccharide degradation</keyword>
<dbReference type="EMBL" id="JAOPKA010000037">
    <property type="protein sequence ID" value="MCU4744677.1"/>
    <property type="molecule type" value="Genomic_DNA"/>
</dbReference>
<gene>
    <name evidence="10" type="ORF">OB960_25240</name>
</gene>
<protein>
    <recommendedName>
        <fullName evidence="3">endo-1,4-beta-xylanase</fullName>
        <ecNumber evidence="3">3.2.1.8</ecNumber>
    </recommendedName>
</protein>
<dbReference type="InterPro" id="IPR006311">
    <property type="entry name" value="TAT_signal"/>
</dbReference>
<evidence type="ECO:0000256" key="2">
    <source>
        <dbReference type="ARBA" id="ARBA00004851"/>
    </source>
</evidence>
<dbReference type="Gene3D" id="2.60.120.180">
    <property type="match status" value="1"/>
</dbReference>
<dbReference type="EC" id="3.2.1.8" evidence="3"/>
<keyword evidence="7" id="KW-0326">Glycosidase</keyword>
<dbReference type="InterPro" id="IPR013320">
    <property type="entry name" value="ConA-like_dom_sf"/>
</dbReference>
<dbReference type="PROSITE" id="PS51761">
    <property type="entry name" value="GH11_3"/>
    <property type="match status" value="1"/>
</dbReference>
<accession>A0AAP2Z477</accession>
<evidence type="ECO:0000313" key="11">
    <source>
        <dbReference type="Proteomes" id="UP001321018"/>
    </source>
</evidence>
<dbReference type="AlphaFoldDB" id="A0AAP2Z477"/>
<proteinExistence type="predicted"/>
<dbReference type="RefSeq" id="WP_338006477.1">
    <property type="nucleotide sequence ID" value="NZ_JAOPKA010000037.1"/>
</dbReference>
<dbReference type="PROSITE" id="PS51318">
    <property type="entry name" value="TAT"/>
    <property type="match status" value="1"/>
</dbReference>
<keyword evidence="5 10" id="KW-0378">Hydrolase</keyword>
<keyword evidence="6" id="KW-0119">Carbohydrate metabolism</keyword>
<evidence type="ECO:0000256" key="1">
    <source>
        <dbReference type="ARBA" id="ARBA00000681"/>
    </source>
</evidence>
<dbReference type="GO" id="GO:0031176">
    <property type="term" value="F:endo-1,4-beta-xylanase activity"/>
    <property type="evidence" value="ECO:0007669"/>
    <property type="project" value="UniProtKB-EC"/>
</dbReference>
<organism evidence="10 11">
    <name type="scientific">Natronoglomus mannanivorans</name>
    <dbReference type="NCBI Taxonomy" id="2979990"/>
    <lineage>
        <taxon>Archaea</taxon>
        <taxon>Methanobacteriati</taxon>
        <taxon>Methanobacteriota</taxon>
        <taxon>Stenosarchaea group</taxon>
        <taxon>Halobacteria</taxon>
        <taxon>Halobacteriales</taxon>
        <taxon>Natrialbaceae</taxon>
        <taxon>Natronoglomus</taxon>
    </lineage>
</organism>
<reference evidence="10" key="1">
    <citation type="submission" date="2022-09" db="EMBL/GenBank/DDBJ databases">
        <title>Enrichment on poylsaccharides allowed isolation of novel metabolic and taxonomic groups of Haloarchaea.</title>
        <authorList>
            <person name="Sorokin D.Y."/>
            <person name="Elcheninov A.G."/>
            <person name="Khizhniak T.V."/>
            <person name="Kolganova T.V."/>
            <person name="Kublanov I.V."/>
        </authorList>
    </citation>
    <scope>NUCLEOTIDE SEQUENCE</scope>
    <source>
        <strain evidence="10">AArc-xg1-1</strain>
    </source>
</reference>
<evidence type="ECO:0000256" key="5">
    <source>
        <dbReference type="ARBA" id="ARBA00022801"/>
    </source>
</evidence>